<dbReference type="AlphaFoldDB" id="A0A0N4YHF2"/>
<keyword evidence="1" id="KW-0472">Membrane</keyword>
<keyword evidence="4" id="KW-1185">Reference proteome</keyword>
<feature type="chain" id="PRO_5043125748" evidence="2">
    <location>
        <begin position="17"/>
        <end position="194"/>
    </location>
</feature>
<dbReference type="OMA" id="TLFGIMR"/>
<keyword evidence="2" id="KW-0732">Signal</keyword>
<protein>
    <submittedName>
        <fullName evidence="5">Transmembrane protein</fullName>
    </submittedName>
</protein>
<reference evidence="3 4" key="2">
    <citation type="submission" date="2018-11" db="EMBL/GenBank/DDBJ databases">
        <authorList>
            <consortium name="Pathogen Informatics"/>
        </authorList>
    </citation>
    <scope>NUCLEOTIDE SEQUENCE [LARGE SCALE GENOMIC DNA]</scope>
</reference>
<evidence type="ECO:0000313" key="4">
    <source>
        <dbReference type="Proteomes" id="UP000271162"/>
    </source>
</evidence>
<sequence>MYAYYVLAGLLAVGACDDYLSEMVNGCSSKCDVTYDKSTECFNGTIGFFEKTLFGIMRNYVASQLNIASSSPNSVPPTQAQMISSTLNVMAQVKPANVEDEKNLMSVDDAKPIVEALVRNVKAADPGTYENVCPQDCQKSNSPWVWWFIGSCVVNFIFIAFGIFGMMQSHRKIGKSSKWITQAGVQAQKVDKQS</sequence>
<evidence type="ECO:0000313" key="5">
    <source>
        <dbReference type="WBParaSite" id="NBR_0001628901-mRNA-1"/>
    </source>
</evidence>
<keyword evidence="1" id="KW-1133">Transmembrane helix</keyword>
<feature type="transmembrane region" description="Helical" evidence="1">
    <location>
        <begin position="144"/>
        <end position="167"/>
    </location>
</feature>
<feature type="signal peptide" evidence="2">
    <location>
        <begin position="1"/>
        <end position="16"/>
    </location>
</feature>
<keyword evidence="1" id="KW-0812">Transmembrane</keyword>
<evidence type="ECO:0000256" key="1">
    <source>
        <dbReference type="SAM" id="Phobius"/>
    </source>
</evidence>
<gene>
    <name evidence="3" type="ORF">NBR_LOCUS16290</name>
</gene>
<dbReference type="WBParaSite" id="NBR_0001628901-mRNA-1">
    <property type="protein sequence ID" value="NBR_0001628901-mRNA-1"/>
    <property type="gene ID" value="NBR_0001628901"/>
</dbReference>
<reference evidence="5" key="1">
    <citation type="submission" date="2017-02" db="UniProtKB">
        <authorList>
            <consortium name="WormBaseParasite"/>
        </authorList>
    </citation>
    <scope>IDENTIFICATION</scope>
</reference>
<proteinExistence type="predicted"/>
<evidence type="ECO:0000256" key="2">
    <source>
        <dbReference type="SAM" id="SignalP"/>
    </source>
</evidence>
<dbReference type="Proteomes" id="UP000271162">
    <property type="component" value="Unassembled WGS sequence"/>
</dbReference>
<name>A0A0N4YHF2_NIPBR</name>
<organism evidence="5">
    <name type="scientific">Nippostrongylus brasiliensis</name>
    <name type="common">Rat hookworm</name>
    <dbReference type="NCBI Taxonomy" id="27835"/>
    <lineage>
        <taxon>Eukaryota</taxon>
        <taxon>Metazoa</taxon>
        <taxon>Ecdysozoa</taxon>
        <taxon>Nematoda</taxon>
        <taxon>Chromadorea</taxon>
        <taxon>Rhabditida</taxon>
        <taxon>Rhabditina</taxon>
        <taxon>Rhabditomorpha</taxon>
        <taxon>Strongyloidea</taxon>
        <taxon>Heligmosomidae</taxon>
        <taxon>Nippostrongylus</taxon>
    </lineage>
</organism>
<evidence type="ECO:0000313" key="3">
    <source>
        <dbReference type="EMBL" id="VDL79885.1"/>
    </source>
</evidence>
<accession>A0A0N4YHF2</accession>
<dbReference type="EMBL" id="UYSL01022134">
    <property type="protein sequence ID" value="VDL79885.1"/>
    <property type="molecule type" value="Genomic_DNA"/>
</dbReference>